<dbReference type="InterPro" id="IPR000160">
    <property type="entry name" value="GGDEF_dom"/>
</dbReference>
<evidence type="ECO:0000313" key="6">
    <source>
        <dbReference type="EMBL" id="MBB4013047.1"/>
    </source>
</evidence>
<evidence type="ECO:0000256" key="1">
    <source>
        <dbReference type="ARBA" id="ARBA00012528"/>
    </source>
</evidence>
<dbReference type="GO" id="GO:0005886">
    <property type="term" value="C:plasma membrane"/>
    <property type="evidence" value="ECO:0007669"/>
    <property type="project" value="TreeGrafter"/>
</dbReference>
<dbReference type="Proteomes" id="UP000561045">
    <property type="component" value="Unassembled WGS sequence"/>
</dbReference>
<dbReference type="EMBL" id="JACIET010000001">
    <property type="protein sequence ID" value="MBB4013047.1"/>
    <property type="molecule type" value="Genomic_DNA"/>
</dbReference>
<reference evidence="6 7" key="1">
    <citation type="submission" date="2020-08" db="EMBL/GenBank/DDBJ databases">
        <title>Genomic Encyclopedia of Type Strains, Phase IV (KMG-IV): sequencing the most valuable type-strain genomes for metagenomic binning, comparative biology and taxonomic classification.</title>
        <authorList>
            <person name="Goeker M."/>
        </authorList>
    </citation>
    <scope>NUCLEOTIDE SEQUENCE [LARGE SCALE GENOMIC DNA]</scope>
    <source>
        <strain evidence="6 7">DSM 106739</strain>
    </source>
</reference>
<evidence type="ECO:0000313" key="7">
    <source>
        <dbReference type="Proteomes" id="UP000561045"/>
    </source>
</evidence>
<dbReference type="SUPFAM" id="SSF55073">
    <property type="entry name" value="Nucleotide cyclase"/>
    <property type="match status" value="1"/>
</dbReference>
<dbReference type="GO" id="GO:0052621">
    <property type="term" value="F:diguanylate cyclase activity"/>
    <property type="evidence" value="ECO:0007669"/>
    <property type="project" value="UniProtKB-EC"/>
</dbReference>
<dbReference type="InterPro" id="IPR050469">
    <property type="entry name" value="Diguanylate_Cyclase"/>
</dbReference>
<evidence type="ECO:0000256" key="2">
    <source>
        <dbReference type="ARBA" id="ARBA00034247"/>
    </source>
</evidence>
<dbReference type="SMART" id="SM00267">
    <property type="entry name" value="GGDEF"/>
    <property type="match status" value="1"/>
</dbReference>
<feature type="region of interest" description="Disordered" evidence="3">
    <location>
        <begin position="370"/>
        <end position="401"/>
    </location>
</feature>
<comment type="catalytic activity">
    <reaction evidence="2">
        <text>2 GTP = 3',3'-c-di-GMP + 2 diphosphate</text>
        <dbReference type="Rhea" id="RHEA:24898"/>
        <dbReference type="ChEBI" id="CHEBI:33019"/>
        <dbReference type="ChEBI" id="CHEBI:37565"/>
        <dbReference type="ChEBI" id="CHEBI:58805"/>
        <dbReference type="EC" id="2.7.7.65"/>
    </reaction>
</comment>
<dbReference type="AlphaFoldDB" id="A0A840BRM3"/>
<keyword evidence="4" id="KW-0472">Membrane</keyword>
<dbReference type="RefSeq" id="WP_183634807.1">
    <property type="nucleotide sequence ID" value="NZ_BAABLE010000011.1"/>
</dbReference>
<name>A0A840BRM3_9RHOO</name>
<feature type="transmembrane region" description="Helical" evidence="4">
    <location>
        <begin position="145"/>
        <end position="168"/>
    </location>
</feature>
<accession>A0A840BRM3</accession>
<dbReference type="Pfam" id="PF00990">
    <property type="entry name" value="GGDEF"/>
    <property type="match status" value="1"/>
</dbReference>
<feature type="transmembrane region" description="Helical" evidence="4">
    <location>
        <begin position="180"/>
        <end position="200"/>
    </location>
</feature>
<feature type="transmembrane region" description="Helical" evidence="4">
    <location>
        <begin position="114"/>
        <end position="133"/>
    </location>
</feature>
<proteinExistence type="predicted"/>
<feature type="transmembrane region" description="Helical" evidence="4">
    <location>
        <begin position="59"/>
        <end position="76"/>
    </location>
</feature>
<keyword evidence="4" id="KW-1133">Transmembrane helix</keyword>
<dbReference type="GO" id="GO:1902201">
    <property type="term" value="P:negative regulation of bacterial-type flagellum-dependent cell motility"/>
    <property type="evidence" value="ECO:0007669"/>
    <property type="project" value="TreeGrafter"/>
</dbReference>
<keyword evidence="7" id="KW-1185">Reference proteome</keyword>
<dbReference type="Gene3D" id="3.30.70.270">
    <property type="match status" value="1"/>
</dbReference>
<evidence type="ECO:0000256" key="3">
    <source>
        <dbReference type="SAM" id="MobiDB-lite"/>
    </source>
</evidence>
<protein>
    <recommendedName>
        <fullName evidence="1">diguanylate cyclase</fullName>
        <ecNumber evidence="1">2.7.7.65</ecNumber>
    </recommendedName>
</protein>
<feature type="transmembrane region" description="Helical" evidence="4">
    <location>
        <begin position="32"/>
        <end position="52"/>
    </location>
</feature>
<dbReference type="PANTHER" id="PTHR45138:SF9">
    <property type="entry name" value="DIGUANYLATE CYCLASE DGCM-RELATED"/>
    <property type="match status" value="1"/>
</dbReference>
<keyword evidence="4" id="KW-0812">Transmembrane</keyword>
<dbReference type="PROSITE" id="PS50887">
    <property type="entry name" value="GGDEF"/>
    <property type="match status" value="1"/>
</dbReference>
<evidence type="ECO:0000256" key="4">
    <source>
        <dbReference type="SAM" id="Phobius"/>
    </source>
</evidence>
<dbReference type="InterPro" id="IPR043128">
    <property type="entry name" value="Rev_trsase/Diguanyl_cyclase"/>
</dbReference>
<comment type="caution">
    <text evidence="6">The sequence shown here is derived from an EMBL/GenBank/DDBJ whole genome shotgun (WGS) entry which is preliminary data.</text>
</comment>
<organism evidence="6 7">
    <name type="scientific">Niveibacterium umoris</name>
    <dbReference type="NCBI Taxonomy" id="1193620"/>
    <lineage>
        <taxon>Bacteria</taxon>
        <taxon>Pseudomonadati</taxon>
        <taxon>Pseudomonadota</taxon>
        <taxon>Betaproteobacteria</taxon>
        <taxon>Rhodocyclales</taxon>
        <taxon>Rhodocyclaceae</taxon>
        <taxon>Niveibacterium</taxon>
    </lineage>
</organism>
<feature type="transmembrane region" description="Helical" evidence="4">
    <location>
        <begin position="82"/>
        <end position="102"/>
    </location>
</feature>
<dbReference type="InterPro" id="IPR029787">
    <property type="entry name" value="Nucleotide_cyclase"/>
</dbReference>
<gene>
    <name evidence="6" type="ORF">GGR36_002355</name>
</gene>
<feature type="domain" description="GGDEF" evidence="5">
    <location>
        <begin position="243"/>
        <end position="375"/>
    </location>
</feature>
<dbReference type="GO" id="GO:0043709">
    <property type="term" value="P:cell adhesion involved in single-species biofilm formation"/>
    <property type="evidence" value="ECO:0007669"/>
    <property type="project" value="TreeGrafter"/>
</dbReference>
<sequence>MAVMAAAIHAALALVLVLTVRRRSELPGGDLLSLGMALVALGVLALVANMIYALPGGRAIFNAGVLSGFVAFLEGLRRFDGAPARVALIPAAATLALVVSIGLSGTPMLDALRVTLVSLLLVSVNGAIAVRVLEPGAPEEQPARVVVLLAATGLGGVFCARIAATWLPGGLLAHDELNRVLCYVGVSVLSLMLTFGWLLWANLRVAAQLGRLARIDDLTGLANRLSLTEALVRQHARSQRSGRLYGVVMLNIDRFGAIDEGFGASAGDRVLVEISKRLLVVARADDMCARFSGDEFCVLLPETNLVDAQRFAERVRRAITGEPVRLGDGAIAVSVSIGVADSLQGERPHAVVRRADLALAAAREAGGNRIEGWQAPTPVDPQGASDESGPLTSFLRNPLRA</sequence>
<dbReference type="EC" id="2.7.7.65" evidence="1"/>
<evidence type="ECO:0000259" key="5">
    <source>
        <dbReference type="PROSITE" id="PS50887"/>
    </source>
</evidence>
<dbReference type="CDD" id="cd01949">
    <property type="entry name" value="GGDEF"/>
    <property type="match status" value="1"/>
</dbReference>
<dbReference type="NCBIfam" id="TIGR00254">
    <property type="entry name" value="GGDEF"/>
    <property type="match status" value="1"/>
</dbReference>
<dbReference type="PANTHER" id="PTHR45138">
    <property type="entry name" value="REGULATORY COMPONENTS OF SENSORY TRANSDUCTION SYSTEM"/>
    <property type="match status" value="1"/>
</dbReference>